<dbReference type="Proteomes" id="UP001283361">
    <property type="component" value="Unassembled WGS sequence"/>
</dbReference>
<evidence type="ECO:0000313" key="3">
    <source>
        <dbReference type="Proteomes" id="UP001283361"/>
    </source>
</evidence>
<proteinExistence type="predicted"/>
<sequence>MRQVQGHDDGGVNALAASIIDGVISLIISPLVWPDGGRYRLIYGGGRRLPAAQRSELSLLPRLKHRSPRALGNLPCDEIEI</sequence>
<keyword evidence="1" id="KW-1133">Transmembrane helix</keyword>
<dbReference type="EMBL" id="JAWDGP010003194">
    <property type="protein sequence ID" value="KAK3776645.1"/>
    <property type="molecule type" value="Genomic_DNA"/>
</dbReference>
<feature type="transmembrane region" description="Helical" evidence="1">
    <location>
        <begin position="12"/>
        <end position="33"/>
    </location>
</feature>
<accession>A0AAE0ZW40</accession>
<gene>
    <name evidence="2" type="ORF">RRG08_019852</name>
</gene>
<name>A0AAE0ZW40_9GAST</name>
<keyword evidence="1" id="KW-0472">Membrane</keyword>
<protein>
    <submittedName>
        <fullName evidence="2">Uncharacterized protein</fullName>
    </submittedName>
</protein>
<keyword evidence="1" id="KW-0812">Transmembrane</keyword>
<reference evidence="2" key="1">
    <citation type="journal article" date="2023" name="G3 (Bethesda)">
        <title>A reference genome for the long-term kleptoplast-retaining sea slug Elysia crispata morphotype clarki.</title>
        <authorList>
            <person name="Eastman K.E."/>
            <person name="Pendleton A.L."/>
            <person name="Shaikh M.A."/>
            <person name="Suttiyut T."/>
            <person name="Ogas R."/>
            <person name="Tomko P."/>
            <person name="Gavelis G."/>
            <person name="Widhalm J.R."/>
            <person name="Wisecaver J.H."/>
        </authorList>
    </citation>
    <scope>NUCLEOTIDE SEQUENCE</scope>
    <source>
        <strain evidence="2">ECLA1</strain>
    </source>
</reference>
<dbReference type="AlphaFoldDB" id="A0AAE0ZW40"/>
<evidence type="ECO:0000256" key="1">
    <source>
        <dbReference type="SAM" id="Phobius"/>
    </source>
</evidence>
<evidence type="ECO:0000313" key="2">
    <source>
        <dbReference type="EMBL" id="KAK3776645.1"/>
    </source>
</evidence>
<organism evidence="2 3">
    <name type="scientific">Elysia crispata</name>
    <name type="common">lettuce slug</name>
    <dbReference type="NCBI Taxonomy" id="231223"/>
    <lineage>
        <taxon>Eukaryota</taxon>
        <taxon>Metazoa</taxon>
        <taxon>Spiralia</taxon>
        <taxon>Lophotrochozoa</taxon>
        <taxon>Mollusca</taxon>
        <taxon>Gastropoda</taxon>
        <taxon>Heterobranchia</taxon>
        <taxon>Euthyneura</taxon>
        <taxon>Panpulmonata</taxon>
        <taxon>Sacoglossa</taxon>
        <taxon>Placobranchoidea</taxon>
        <taxon>Plakobranchidae</taxon>
        <taxon>Elysia</taxon>
    </lineage>
</organism>
<keyword evidence="3" id="KW-1185">Reference proteome</keyword>
<comment type="caution">
    <text evidence="2">The sequence shown here is derived from an EMBL/GenBank/DDBJ whole genome shotgun (WGS) entry which is preliminary data.</text>
</comment>